<dbReference type="EMBL" id="CM037024">
    <property type="protein sequence ID" value="KAH7662985.1"/>
    <property type="molecule type" value="Genomic_DNA"/>
</dbReference>
<reference evidence="2" key="1">
    <citation type="journal article" date="2022" name="Nat. Commun.">
        <title>Chromosome evolution and the genetic basis of agronomically important traits in greater yam.</title>
        <authorList>
            <person name="Bredeson J.V."/>
            <person name="Lyons J.B."/>
            <person name="Oniyinde I.O."/>
            <person name="Okereke N.R."/>
            <person name="Kolade O."/>
            <person name="Nnabue I."/>
            <person name="Nwadili C.O."/>
            <person name="Hribova E."/>
            <person name="Parker M."/>
            <person name="Nwogha J."/>
            <person name="Shu S."/>
            <person name="Carlson J."/>
            <person name="Kariba R."/>
            <person name="Muthemba S."/>
            <person name="Knop K."/>
            <person name="Barton G.J."/>
            <person name="Sherwood A.V."/>
            <person name="Lopez-Montes A."/>
            <person name="Asiedu R."/>
            <person name="Jamnadass R."/>
            <person name="Muchugi A."/>
            <person name="Goodstein D."/>
            <person name="Egesi C.N."/>
            <person name="Featherston J."/>
            <person name="Asfaw A."/>
            <person name="Simpson G.G."/>
            <person name="Dolezel J."/>
            <person name="Hendre P.S."/>
            <person name="Van Deynze A."/>
            <person name="Kumar P.L."/>
            <person name="Obidiegwu J.E."/>
            <person name="Bhattacharjee R."/>
            <person name="Rokhsar D.S."/>
        </authorList>
    </citation>
    <scope>NUCLEOTIDE SEQUENCE [LARGE SCALE GENOMIC DNA]</scope>
    <source>
        <strain evidence="2">cv. TDa95/00328</strain>
    </source>
</reference>
<comment type="caution">
    <text evidence="1">The sequence shown here is derived from an EMBL/GenBank/DDBJ whole genome shotgun (WGS) entry which is preliminary data.</text>
</comment>
<dbReference type="Proteomes" id="UP000827976">
    <property type="component" value="Chromosome 14"/>
</dbReference>
<keyword evidence="2" id="KW-1185">Reference proteome</keyword>
<dbReference type="EC" id="2.7.11.1" evidence="1"/>
<accession>A0ACB7UQJ5</accession>
<gene>
    <name evidence="1" type="ORF">IHE45_14G023700</name>
</gene>
<proteinExistence type="predicted"/>
<sequence length="993" mass="111253">MGTKLVVILLLFFFIFDACSGVLQKQQQQDQVVDCKVDERNALLDFKQGVDDPSGFLSSWVGQECCTWSGVKCGNHDLNGHVVRLDLVSRQLGGKISSSLLALKHLQYLDLSINNFQMSIPSFFASFDAIQYLNLSNAGFSGPVPHQLGNLTSLHYLDLSNNGNSLYIVGSHWLSNLSSLRYLNFLAADLSKAPNLFKSLNELQWISELHLSYCKLHIPLSLPHVNFTSLHFIDLSGNDINSAVPLWLFQLRNLEYLYLGGNSITNLIPSAISNLTNLKVLDLSNNGVLASGIPTSLGNLCMLTLLDLSGNNFTDELKEFEGAFSGCVSKSLETLNWRSSNLVGHLPNWLGNLKSLKTLDFSENSLYGPIPQLQMPSLQELYLSNNALNETIPPLGQLSTELVDVQLQGNKLIGVLSETHFANLTKIEYLDMTSNAFVLSFQSNWTPPLRLQDVRMSYCRSGPAFPNWLQKLANLSSIEMSYAGISDFMPDWFWNFSQKLDYVVLSHNDIKGKLPASLEHLNLLYIDLSHNHFVGPLPYFSSTFQELRLMNNSFSGFIPNDLMEAISNIAYFSVSTNNLTGEIPQSVCKLKQLITLDLSKNQIMGSIPDCWNQSQDSQLQVMNGSYNWNQSQDLQLQVMDFSYNNLSGGIPTSICSLQFLQAIHLNNNNLSGELPSSLKNCTGMVTLDLGYNKFNGNISNLISDRYLNLGIVRLRSNLFTGTIPPELGNFMSLRVIDLAHNEFSGVIPLSFGNLIAMTASPAFYKQTYLGYVDNVEVDMKGQVRRYDSTASLLIAIDLSDNQLSGEIPEELTNLIGLQSLHLSKNHFTGKIPENISQLQWLESLDLSMNNLSGVIPQSMTLLTSLSDLNLSYNHLSGEIPSKGQFQTFLDSSIYYGNYRLCGFPLDVNCQNNNKTQTPTLQTEEEDGSEDNDITWFYWSMGLGFLSGIWCFCGVLIVKKNWCYSYFSFLDKLYDKMHVFLVLKFRKMKRSNHL</sequence>
<keyword evidence="1" id="KW-0418">Kinase</keyword>
<keyword evidence="1" id="KW-0808">Transferase</keyword>
<protein>
    <submittedName>
        <fullName evidence="1">Non-specific serine/threonine protein kinase protein</fullName>
        <ecNumber evidence="1">2.7.11.1</ecNumber>
    </submittedName>
</protein>
<organism evidence="1 2">
    <name type="scientific">Dioscorea alata</name>
    <name type="common">Purple yam</name>
    <dbReference type="NCBI Taxonomy" id="55571"/>
    <lineage>
        <taxon>Eukaryota</taxon>
        <taxon>Viridiplantae</taxon>
        <taxon>Streptophyta</taxon>
        <taxon>Embryophyta</taxon>
        <taxon>Tracheophyta</taxon>
        <taxon>Spermatophyta</taxon>
        <taxon>Magnoliopsida</taxon>
        <taxon>Liliopsida</taxon>
        <taxon>Dioscoreales</taxon>
        <taxon>Dioscoreaceae</taxon>
        <taxon>Dioscorea</taxon>
    </lineage>
</organism>
<keyword evidence="1" id="KW-0723">Serine/threonine-protein kinase</keyword>
<evidence type="ECO:0000313" key="2">
    <source>
        <dbReference type="Proteomes" id="UP000827976"/>
    </source>
</evidence>
<evidence type="ECO:0000313" key="1">
    <source>
        <dbReference type="EMBL" id="KAH7662985.1"/>
    </source>
</evidence>
<name>A0ACB7UQJ5_DIOAL</name>